<evidence type="ECO:0000256" key="1">
    <source>
        <dbReference type="ARBA" id="ARBA00023172"/>
    </source>
</evidence>
<proteinExistence type="predicted"/>
<evidence type="ECO:0000313" key="4">
    <source>
        <dbReference type="Proteomes" id="UP000069850"/>
    </source>
</evidence>
<dbReference type="GO" id="GO:0003677">
    <property type="term" value="F:DNA binding"/>
    <property type="evidence" value="ECO:0007669"/>
    <property type="project" value="InterPro"/>
</dbReference>
<dbReference type="CDD" id="cd00397">
    <property type="entry name" value="DNA_BRE_C"/>
    <property type="match status" value="1"/>
</dbReference>
<organism evidence="3 4">
    <name type="scientific">Methanoculleus bourgensis</name>
    <dbReference type="NCBI Taxonomy" id="83986"/>
    <lineage>
        <taxon>Archaea</taxon>
        <taxon>Methanobacteriati</taxon>
        <taxon>Methanobacteriota</taxon>
        <taxon>Stenosarchaea group</taxon>
        <taxon>Methanomicrobia</taxon>
        <taxon>Methanomicrobiales</taxon>
        <taxon>Methanomicrobiaceae</taxon>
        <taxon>Methanoculleus</taxon>
    </lineage>
</organism>
<gene>
    <name evidence="3" type="ORF">MMAB1_2529</name>
</gene>
<dbReference type="InterPro" id="IPR050090">
    <property type="entry name" value="Tyrosine_recombinase_XerCD"/>
</dbReference>
<reference evidence="3 4" key="1">
    <citation type="submission" date="2016-01" db="EMBL/GenBank/DDBJ databases">
        <authorList>
            <person name="Manzoor S."/>
        </authorList>
    </citation>
    <scope>NUCLEOTIDE SEQUENCE [LARGE SCALE GENOMIC DNA]</scope>
    <source>
        <strain evidence="3">Methanoculleus sp MAB1</strain>
    </source>
</reference>
<evidence type="ECO:0000313" key="3">
    <source>
        <dbReference type="EMBL" id="CVK33742.1"/>
    </source>
</evidence>
<dbReference type="PROSITE" id="PS51898">
    <property type="entry name" value="TYR_RECOMBINASE"/>
    <property type="match status" value="1"/>
</dbReference>
<dbReference type="PANTHER" id="PTHR30349:SF87">
    <property type="entry name" value="TRANSPOSASE A"/>
    <property type="match status" value="1"/>
</dbReference>
<dbReference type="InterPro" id="IPR002104">
    <property type="entry name" value="Integrase_catalytic"/>
</dbReference>
<dbReference type="GO" id="GO:0006310">
    <property type="term" value="P:DNA recombination"/>
    <property type="evidence" value="ECO:0007669"/>
    <property type="project" value="UniProtKB-KW"/>
</dbReference>
<accession>A0A0X3BNI2</accession>
<name>A0A0X3BNI2_9EURY</name>
<dbReference type="Gene3D" id="1.10.443.10">
    <property type="entry name" value="Intergrase catalytic core"/>
    <property type="match status" value="1"/>
</dbReference>
<dbReference type="Pfam" id="PF00589">
    <property type="entry name" value="Phage_integrase"/>
    <property type="match status" value="1"/>
</dbReference>
<dbReference type="Proteomes" id="UP000069850">
    <property type="component" value="Chromosome 1"/>
</dbReference>
<dbReference type="RefSeq" id="WP_083531466.1">
    <property type="nucleotide sequence ID" value="NZ_LT158599.1"/>
</dbReference>
<dbReference type="AlphaFoldDB" id="A0A0X3BNI2"/>
<dbReference type="PANTHER" id="PTHR30349">
    <property type="entry name" value="PHAGE INTEGRASE-RELATED"/>
    <property type="match status" value="1"/>
</dbReference>
<dbReference type="SUPFAM" id="SSF56349">
    <property type="entry name" value="DNA breaking-rejoining enzymes"/>
    <property type="match status" value="1"/>
</dbReference>
<dbReference type="EMBL" id="LT158599">
    <property type="protein sequence ID" value="CVK33742.1"/>
    <property type="molecule type" value="Genomic_DNA"/>
</dbReference>
<dbReference type="KEGG" id="mema:MMAB1_2529"/>
<evidence type="ECO:0000259" key="2">
    <source>
        <dbReference type="PROSITE" id="PS51898"/>
    </source>
</evidence>
<dbReference type="InterPro" id="IPR013762">
    <property type="entry name" value="Integrase-like_cat_sf"/>
</dbReference>
<feature type="domain" description="Tyr recombinase" evidence="2">
    <location>
        <begin position="149"/>
        <end position="328"/>
    </location>
</feature>
<dbReference type="GO" id="GO:0015074">
    <property type="term" value="P:DNA integration"/>
    <property type="evidence" value="ECO:0007669"/>
    <property type="project" value="InterPro"/>
</dbReference>
<protein>
    <submittedName>
        <fullName evidence="3">Integrase family protein</fullName>
    </submittedName>
</protein>
<keyword evidence="1" id="KW-0233">DNA recombination</keyword>
<dbReference type="GeneID" id="27138164"/>
<dbReference type="InterPro" id="IPR011010">
    <property type="entry name" value="DNA_brk_join_enz"/>
</dbReference>
<sequence length="409" mass="47303">MGAFTAPTQTDREFHPVDKTYATTAVRKAVAKGLLTHDDADLITEFVTELQASQGITTVRVNKITSHLINWRRYICPYREATLGDIFSAIATIKEAKNQRGRPFKQNTLHDYIMFLKRFYLWMIENDYSDLSQVKIRKIKPPRMDRCTKLPDQMLSPEEIEALLRACQSSRDRAIIALLYESGCRIGELGRLTWRRVQFDAYGIVVSIEDTKCHTQRYVRLVMATPYLATWRNDYPFEPAGDALVFITYRKKPLQHATVYQQFHKIATRAGVTKKITPHIFRHSRITHLINQGMKESVIKLMMWGNLNTDMFATYAHLTGQDIDREVLGKYGLIQQDEAEERYLEPVQCPDCKTINVPRANYCITCGRSFTGDREDVQEAMGKDVLENPELVRKLLNELIEEKKRKGEL</sequence>
<dbReference type="OrthoDB" id="3343at2157"/>